<dbReference type="Proteomes" id="UP000515808">
    <property type="component" value="Chromosome"/>
</dbReference>
<dbReference type="AlphaFoldDB" id="A0A7G9L6Q1"/>
<evidence type="ECO:0000256" key="1">
    <source>
        <dbReference type="ARBA" id="ARBA00022801"/>
    </source>
</evidence>
<sequence>MKVKADENGNWRLEIKTTNSKKTQKITLKSKTSNIVLDNILFGEVWLCSGQSNMQQPLRGFKRQPTFGATKAIMSANNNNLKLFTVCKKASKTTLIKLKKHISWQKATTKSVSDFSAVAYFFGQQLQEFLDVPVGLIHSSWGGSKVEVWMSSESLSQYQNVNTKNLDITKKPNIKPTLLFNAMINPLIPFTIKGALWYQGESNRKAPEEYKKLFPAMVKDWQTRWGYWRFPVLLHPN</sequence>
<dbReference type="PANTHER" id="PTHR22901">
    <property type="entry name" value="SIALATE O-ACETYLESTERASE"/>
    <property type="match status" value="1"/>
</dbReference>
<dbReference type="EMBL" id="CP060695">
    <property type="protein sequence ID" value="QNM84300.1"/>
    <property type="molecule type" value="Genomic_DNA"/>
</dbReference>
<keyword evidence="4" id="KW-1185">Reference proteome</keyword>
<dbReference type="InterPro" id="IPR036514">
    <property type="entry name" value="SGNH_hydro_sf"/>
</dbReference>
<dbReference type="GO" id="GO:0005975">
    <property type="term" value="P:carbohydrate metabolic process"/>
    <property type="evidence" value="ECO:0007669"/>
    <property type="project" value="TreeGrafter"/>
</dbReference>
<evidence type="ECO:0000313" key="3">
    <source>
        <dbReference type="EMBL" id="QNM84300.1"/>
    </source>
</evidence>
<dbReference type="InterPro" id="IPR005181">
    <property type="entry name" value="SASA"/>
</dbReference>
<dbReference type="SUPFAM" id="SSF52266">
    <property type="entry name" value="SGNH hydrolase"/>
    <property type="match status" value="1"/>
</dbReference>
<reference evidence="3 4" key="1">
    <citation type="submission" date="2020-08" db="EMBL/GenBank/DDBJ databases">
        <title>Polaribacter sp. L12M9 isolated from gut of the Korean scallop.</title>
        <authorList>
            <person name="Jeong Y.S."/>
        </authorList>
    </citation>
    <scope>NUCLEOTIDE SEQUENCE [LARGE SCALE GENOMIC DNA]</scope>
    <source>
        <strain evidence="3 4">L12M9</strain>
    </source>
</reference>
<dbReference type="KEGG" id="ppec:H9W90_08755"/>
<dbReference type="InterPro" id="IPR039329">
    <property type="entry name" value="SIAE"/>
</dbReference>
<keyword evidence="1" id="KW-0378">Hydrolase</keyword>
<proteinExistence type="predicted"/>
<protein>
    <recommendedName>
        <fullName evidence="2">Sialate O-acetylesterase domain-containing protein</fullName>
    </recommendedName>
</protein>
<organism evidence="3 4">
    <name type="scientific">Polaribacter pectinis</name>
    <dbReference type="NCBI Taxonomy" id="2738844"/>
    <lineage>
        <taxon>Bacteria</taxon>
        <taxon>Pseudomonadati</taxon>
        <taxon>Bacteroidota</taxon>
        <taxon>Flavobacteriia</taxon>
        <taxon>Flavobacteriales</taxon>
        <taxon>Flavobacteriaceae</taxon>
    </lineage>
</organism>
<dbReference type="Pfam" id="PF03629">
    <property type="entry name" value="SASA"/>
    <property type="match status" value="1"/>
</dbReference>
<dbReference type="PANTHER" id="PTHR22901:SF0">
    <property type="entry name" value="SIALATE O-ACETYLESTERASE"/>
    <property type="match status" value="1"/>
</dbReference>
<name>A0A7G9L6Q1_9FLAO</name>
<dbReference type="RefSeq" id="WP_187481244.1">
    <property type="nucleotide sequence ID" value="NZ_CP060695.1"/>
</dbReference>
<evidence type="ECO:0000313" key="4">
    <source>
        <dbReference type="Proteomes" id="UP000515808"/>
    </source>
</evidence>
<accession>A0A7G9L6Q1</accession>
<feature type="domain" description="Sialate O-acetylesterase" evidence="2">
    <location>
        <begin position="44"/>
        <end position="233"/>
    </location>
</feature>
<evidence type="ECO:0000259" key="2">
    <source>
        <dbReference type="Pfam" id="PF03629"/>
    </source>
</evidence>
<dbReference type="GO" id="GO:0001681">
    <property type="term" value="F:sialate O-acetylesterase activity"/>
    <property type="evidence" value="ECO:0007669"/>
    <property type="project" value="InterPro"/>
</dbReference>
<gene>
    <name evidence="3" type="ORF">H9W90_08755</name>
</gene>
<dbReference type="Gene3D" id="3.40.50.1110">
    <property type="entry name" value="SGNH hydrolase"/>
    <property type="match status" value="1"/>
</dbReference>